<dbReference type="Proteomes" id="UP000309488">
    <property type="component" value="Unassembled WGS sequence"/>
</dbReference>
<dbReference type="GO" id="GO:0016740">
    <property type="term" value="F:transferase activity"/>
    <property type="evidence" value="ECO:0007669"/>
    <property type="project" value="UniProtKB-KW"/>
</dbReference>
<keyword evidence="1" id="KW-0808">Transferase</keyword>
<protein>
    <submittedName>
        <fullName evidence="1">Nucleotide-diphospho-sugar transferase</fullName>
    </submittedName>
</protein>
<comment type="caution">
    <text evidence="1">The sequence shown here is derived from an EMBL/GenBank/DDBJ whole genome shotgun (WGS) entry which is preliminary data.</text>
</comment>
<dbReference type="RefSeq" id="WP_136839016.1">
    <property type="nucleotide sequence ID" value="NZ_SWBR01000001.1"/>
</dbReference>
<dbReference type="Gene3D" id="3.90.550.10">
    <property type="entry name" value="Spore Coat Polysaccharide Biosynthesis Protein SpsA, Chain A"/>
    <property type="match status" value="1"/>
</dbReference>
<gene>
    <name evidence="1" type="ORF">FA048_04550</name>
</gene>
<dbReference type="EMBL" id="SWBR01000001">
    <property type="protein sequence ID" value="TKC12893.1"/>
    <property type="molecule type" value="Genomic_DNA"/>
</dbReference>
<dbReference type="SUPFAM" id="SSF53448">
    <property type="entry name" value="Nucleotide-diphospho-sugar transferases"/>
    <property type="match status" value="1"/>
</dbReference>
<dbReference type="AlphaFoldDB" id="A0A4U1CVM0"/>
<dbReference type="InterPro" id="IPR029044">
    <property type="entry name" value="Nucleotide-diphossugar_trans"/>
</dbReference>
<evidence type="ECO:0000313" key="1">
    <source>
        <dbReference type="EMBL" id="TKC12893.1"/>
    </source>
</evidence>
<reference evidence="1 2" key="1">
    <citation type="submission" date="2019-04" db="EMBL/GenBank/DDBJ databases">
        <title>Pedobacter sp. RP-3-22 sp. nov., isolated from Arctic soil.</title>
        <authorList>
            <person name="Dahal R.H."/>
            <person name="Kim D.-U."/>
        </authorList>
    </citation>
    <scope>NUCLEOTIDE SEQUENCE [LARGE SCALE GENOMIC DNA]</scope>
    <source>
        <strain evidence="1 2">RP-3-22</strain>
    </source>
</reference>
<dbReference type="OrthoDB" id="9785375at2"/>
<sequence>MLNYHQHTPILLLVFNRPELTVQVLNRIKAVKPKRLYIAADGPRNEAEAKICNDVRALAMTIDWDCELKTLFREHNLGCGKAVSEGITWFFEQEEMGIVLEDDCLPEPSFFAFCSTLLNRFKDDETIGHISGSNFQDGIIRGDGSYYYSDLTHVWGWASWRRVWKDYDFQIKTLVNFDQGFTGFKAHQNFALKWKEIFTKVAQGEIDTWDYQYAYLNLSKHYLSIMPNVNLVQNIGIGEQGTHTFGDHPLANKDLGSITEIIYPSDKTQNVEADIYTQQKEFYIPPMKKKNVFSKTWKAIKKSIRNNEK</sequence>
<accession>A0A4U1CVM0</accession>
<organism evidence="1 2">
    <name type="scientific">Pedobacter polaris</name>
    <dbReference type="NCBI Taxonomy" id="2571273"/>
    <lineage>
        <taxon>Bacteria</taxon>
        <taxon>Pseudomonadati</taxon>
        <taxon>Bacteroidota</taxon>
        <taxon>Sphingobacteriia</taxon>
        <taxon>Sphingobacteriales</taxon>
        <taxon>Sphingobacteriaceae</taxon>
        <taxon>Pedobacter</taxon>
    </lineage>
</organism>
<name>A0A4U1CVM0_9SPHI</name>
<keyword evidence="2" id="KW-1185">Reference proteome</keyword>
<evidence type="ECO:0000313" key="2">
    <source>
        <dbReference type="Proteomes" id="UP000309488"/>
    </source>
</evidence>
<proteinExistence type="predicted"/>